<dbReference type="AlphaFoldDB" id="C6HGL0"/>
<dbReference type="SUPFAM" id="SSF57667">
    <property type="entry name" value="beta-beta-alpha zinc fingers"/>
    <property type="match status" value="1"/>
</dbReference>
<accession>C6HGL0</accession>
<dbReference type="InterPro" id="IPR050888">
    <property type="entry name" value="ZnF_C2H2-type_TF"/>
</dbReference>
<keyword evidence="4 7" id="KW-0863">Zinc-finger</keyword>
<name>C6HGL0_AJECH</name>
<keyword evidence="2" id="KW-0479">Metal-binding</keyword>
<protein>
    <recommendedName>
        <fullName evidence="8">C2H2-type domain-containing protein</fullName>
    </recommendedName>
</protein>
<dbReference type="HOGENOM" id="CLU_075838_0_0_1"/>
<keyword evidence="5" id="KW-0862">Zinc</keyword>
<feature type="domain" description="C2H2-type" evidence="8">
    <location>
        <begin position="48"/>
        <end position="77"/>
    </location>
</feature>
<dbReference type="Pfam" id="PF12171">
    <property type="entry name" value="zf-C2H2_jaz"/>
    <property type="match status" value="1"/>
</dbReference>
<dbReference type="InterPro" id="IPR022755">
    <property type="entry name" value="Znf_C2H2_jaz"/>
</dbReference>
<sequence>MHRFSPYCVQYTSQSFLSDVISLSTLYHHRNRACYQHMNDKNHWAPTFACESCTREFSSQHSADQHMNALGHWKPKFPCETCTQMFRTQNAADHYKNYCEDCGIRFQNQNNLEMHFNSKVHRGLSAVCPFCEARYTSASDIAHHLERGSCPRAPNLNCESILRAIRERDPHGVITNKQLTLHNESNVDYIATDRAYNGLSWECYICHHKFDSKSALNMHVNSPVHKQRVYHCPNSKRKCSKQFSTVAALFNHLESGSCAFMRFENVEQHLRSMLQGQRSLRIMTVGFLFLNVEPSAFSMGVGILEFSTNTLLFGLTLK</sequence>
<dbReference type="SMART" id="SM00355">
    <property type="entry name" value="ZnF_C2H2"/>
    <property type="match status" value="4"/>
</dbReference>
<evidence type="ECO:0000313" key="9">
    <source>
        <dbReference type="EMBL" id="EER40512.1"/>
    </source>
</evidence>
<dbReference type="InterPro" id="IPR036236">
    <property type="entry name" value="Znf_C2H2_sf"/>
</dbReference>
<organism evidence="9 10">
    <name type="scientific">Ajellomyces capsulatus (strain H143)</name>
    <name type="common">Darling's disease fungus</name>
    <name type="synonym">Histoplasma capsulatum</name>
    <dbReference type="NCBI Taxonomy" id="544712"/>
    <lineage>
        <taxon>Eukaryota</taxon>
        <taxon>Fungi</taxon>
        <taxon>Dikarya</taxon>
        <taxon>Ascomycota</taxon>
        <taxon>Pezizomycotina</taxon>
        <taxon>Eurotiomycetes</taxon>
        <taxon>Eurotiomycetidae</taxon>
        <taxon>Onygenales</taxon>
        <taxon>Ajellomycetaceae</taxon>
        <taxon>Histoplasma</taxon>
    </lineage>
</organism>
<evidence type="ECO:0000256" key="6">
    <source>
        <dbReference type="ARBA" id="ARBA00023242"/>
    </source>
</evidence>
<comment type="subcellular location">
    <subcellularLocation>
        <location evidence="1">Nucleus</location>
    </subcellularLocation>
</comment>
<dbReference type="InterPro" id="IPR013087">
    <property type="entry name" value="Znf_C2H2_type"/>
</dbReference>
<reference evidence="10" key="1">
    <citation type="submission" date="2009-05" db="EMBL/GenBank/DDBJ databases">
        <title>The genome sequence of Ajellomyces capsulatus strain H143.</title>
        <authorList>
            <person name="Champion M."/>
            <person name="Cuomo C.A."/>
            <person name="Ma L.-J."/>
            <person name="Henn M.R."/>
            <person name="Sil A."/>
            <person name="Goldman B."/>
            <person name="Young S.K."/>
            <person name="Kodira C.D."/>
            <person name="Zeng Q."/>
            <person name="Koehrsen M."/>
            <person name="Alvarado L."/>
            <person name="Berlin A.M."/>
            <person name="Borenstein D."/>
            <person name="Chen Z."/>
            <person name="Engels R."/>
            <person name="Freedman E."/>
            <person name="Gellesch M."/>
            <person name="Goldberg J."/>
            <person name="Griggs A."/>
            <person name="Gujja S."/>
            <person name="Heiman D.I."/>
            <person name="Hepburn T.A."/>
            <person name="Howarth C."/>
            <person name="Jen D."/>
            <person name="Larson L."/>
            <person name="Lewis B."/>
            <person name="Mehta T."/>
            <person name="Park D."/>
            <person name="Pearson M."/>
            <person name="Roberts A."/>
            <person name="Saif S."/>
            <person name="Shea T.D."/>
            <person name="Shenoy N."/>
            <person name="Sisk P."/>
            <person name="Stolte C."/>
            <person name="Sykes S."/>
            <person name="Walk T."/>
            <person name="White J."/>
            <person name="Yandava C."/>
            <person name="Klein B."/>
            <person name="McEwen J.G."/>
            <person name="Puccia R."/>
            <person name="Goldman G.H."/>
            <person name="Felipe M.S."/>
            <person name="Nino-Vega G."/>
            <person name="San-Blas G."/>
            <person name="Taylor J.W."/>
            <person name="Mendoza L."/>
            <person name="Galagan J.E."/>
            <person name="Nusbaum C."/>
            <person name="Birren B.W."/>
        </authorList>
    </citation>
    <scope>NUCLEOTIDE SEQUENCE [LARGE SCALE GENOMIC DNA]</scope>
    <source>
        <strain evidence="10">H143</strain>
    </source>
</reference>
<dbReference type="PROSITE" id="PS00028">
    <property type="entry name" value="ZINC_FINGER_C2H2_1"/>
    <property type="match status" value="3"/>
</dbReference>
<gene>
    <name evidence="9" type="ORF">HCDG_05101</name>
</gene>
<dbReference type="GO" id="GO:0008270">
    <property type="term" value="F:zinc ion binding"/>
    <property type="evidence" value="ECO:0007669"/>
    <property type="project" value="UniProtKB-KW"/>
</dbReference>
<proteinExistence type="predicted"/>
<evidence type="ECO:0000256" key="4">
    <source>
        <dbReference type="ARBA" id="ARBA00022771"/>
    </source>
</evidence>
<dbReference type="PANTHER" id="PTHR24406">
    <property type="entry name" value="TRANSCRIPTIONAL REPRESSOR CTCFL-RELATED"/>
    <property type="match status" value="1"/>
</dbReference>
<dbReference type="Pfam" id="PF12874">
    <property type="entry name" value="zf-met"/>
    <property type="match status" value="1"/>
</dbReference>
<evidence type="ECO:0000256" key="5">
    <source>
        <dbReference type="ARBA" id="ARBA00022833"/>
    </source>
</evidence>
<evidence type="ECO:0000256" key="7">
    <source>
        <dbReference type="PROSITE-ProRule" id="PRU00042"/>
    </source>
</evidence>
<dbReference type="GO" id="GO:0005634">
    <property type="term" value="C:nucleus"/>
    <property type="evidence" value="ECO:0007669"/>
    <property type="project" value="UniProtKB-SubCell"/>
</dbReference>
<dbReference type="OMA" id="CVLCHRE"/>
<evidence type="ECO:0000313" key="10">
    <source>
        <dbReference type="Proteomes" id="UP000002624"/>
    </source>
</evidence>
<keyword evidence="6" id="KW-0539">Nucleus</keyword>
<feature type="domain" description="C2H2-type" evidence="8">
    <location>
        <begin position="97"/>
        <end position="126"/>
    </location>
</feature>
<dbReference type="STRING" id="544712.C6HGL0"/>
<keyword evidence="3" id="KW-0677">Repeat</keyword>
<evidence type="ECO:0000256" key="1">
    <source>
        <dbReference type="ARBA" id="ARBA00004123"/>
    </source>
</evidence>
<evidence type="ECO:0000256" key="2">
    <source>
        <dbReference type="ARBA" id="ARBA00022723"/>
    </source>
</evidence>
<dbReference type="EMBL" id="GG692426">
    <property type="protein sequence ID" value="EER40512.1"/>
    <property type="molecule type" value="Genomic_DNA"/>
</dbReference>
<dbReference type="Gene3D" id="3.30.160.60">
    <property type="entry name" value="Classic Zinc Finger"/>
    <property type="match status" value="3"/>
</dbReference>
<evidence type="ECO:0000259" key="8">
    <source>
        <dbReference type="PROSITE" id="PS50157"/>
    </source>
</evidence>
<dbReference type="PROSITE" id="PS50157">
    <property type="entry name" value="ZINC_FINGER_C2H2_2"/>
    <property type="match status" value="2"/>
</dbReference>
<evidence type="ECO:0000256" key="3">
    <source>
        <dbReference type="ARBA" id="ARBA00022737"/>
    </source>
</evidence>
<dbReference type="VEuPathDB" id="FungiDB:HCDG_05101"/>
<dbReference type="Proteomes" id="UP000002624">
    <property type="component" value="Unassembled WGS sequence"/>
</dbReference>